<dbReference type="EMBL" id="JBHSON010000004">
    <property type="protein sequence ID" value="MFC5744847.1"/>
    <property type="molecule type" value="Genomic_DNA"/>
</dbReference>
<sequence>MPKFLGRDPAIWLGLVAIAVQFLVAWGVDLNEEHQALINAAATAAMGLLVALSVARDQIVAAAAGLLTAVLQLGVSFGWDLSQERIATAGALLTALLAAWLRTQVTAPVAPDGSRVRKVTPVGPPGT</sequence>
<feature type="transmembrane region" description="Helical" evidence="1">
    <location>
        <begin position="34"/>
        <end position="52"/>
    </location>
</feature>
<evidence type="ECO:0000313" key="2">
    <source>
        <dbReference type="EMBL" id="MFC5744847.1"/>
    </source>
</evidence>
<keyword evidence="1" id="KW-0812">Transmembrane</keyword>
<gene>
    <name evidence="2" type="ORF">ACFPZN_04380</name>
</gene>
<evidence type="ECO:0000313" key="3">
    <source>
        <dbReference type="Proteomes" id="UP001596074"/>
    </source>
</evidence>
<protein>
    <recommendedName>
        <fullName evidence="4">Holin</fullName>
    </recommendedName>
</protein>
<dbReference type="RefSeq" id="WP_378280367.1">
    <property type="nucleotide sequence ID" value="NZ_JBHSON010000004.1"/>
</dbReference>
<feature type="transmembrane region" description="Helical" evidence="1">
    <location>
        <begin position="9"/>
        <end position="28"/>
    </location>
</feature>
<reference evidence="3" key="1">
    <citation type="journal article" date="2019" name="Int. J. Syst. Evol. Microbiol.">
        <title>The Global Catalogue of Microorganisms (GCM) 10K type strain sequencing project: providing services to taxonomists for standard genome sequencing and annotation.</title>
        <authorList>
            <consortium name="The Broad Institute Genomics Platform"/>
            <consortium name="The Broad Institute Genome Sequencing Center for Infectious Disease"/>
            <person name="Wu L."/>
            <person name="Ma J."/>
        </authorList>
    </citation>
    <scope>NUCLEOTIDE SEQUENCE [LARGE SCALE GENOMIC DNA]</scope>
    <source>
        <strain evidence="3">KCTC 42087</strain>
    </source>
</reference>
<accession>A0ABW0ZQD0</accession>
<organism evidence="2 3">
    <name type="scientific">Actinomadura rugatobispora</name>
    <dbReference type="NCBI Taxonomy" id="1994"/>
    <lineage>
        <taxon>Bacteria</taxon>
        <taxon>Bacillati</taxon>
        <taxon>Actinomycetota</taxon>
        <taxon>Actinomycetes</taxon>
        <taxon>Streptosporangiales</taxon>
        <taxon>Thermomonosporaceae</taxon>
        <taxon>Actinomadura</taxon>
    </lineage>
</organism>
<keyword evidence="1" id="KW-0472">Membrane</keyword>
<proteinExistence type="predicted"/>
<keyword evidence="3" id="KW-1185">Reference proteome</keyword>
<dbReference type="Proteomes" id="UP001596074">
    <property type="component" value="Unassembled WGS sequence"/>
</dbReference>
<feature type="transmembrane region" description="Helical" evidence="1">
    <location>
        <begin position="59"/>
        <end position="79"/>
    </location>
</feature>
<evidence type="ECO:0000256" key="1">
    <source>
        <dbReference type="SAM" id="Phobius"/>
    </source>
</evidence>
<keyword evidence="1" id="KW-1133">Transmembrane helix</keyword>
<evidence type="ECO:0008006" key="4">
    <source>
        <dbReference type="Google" id="ProtNLM"/>
    </source>
</evidence>
<name>A0ABW0ZQD0_9ACTN</name>
<comment type="caution">
    <text evidence="2">The sequence shown here is derived from an EMBL/GenBank/DDBJ whole genome shotgun (WGS) entry which is preliminary data.</text>
</comment>